<dbReference type="InterPro" id="IPR036345">
    <property type="entry name" value="ExoRNase_PH_dom2_sf"/>
</dbReference>
<dbReference type="EMBL" id="DSBX01000035">
    <property type="protein sequence ID" value="HDQ98867.1"/>
    <property type="molecule type" value="Genomic_DNA"/>
</dbReference>
<dbReference type="EC" id="2.7.7.8" evidence="2 9"/>
<feature type="compositionally biased region" description="Basic and acidic residues" evidence="11">
    <location>
        <begin position="539"/>
        <end position="571"/>
    </location>
</feature>
<dbReference type="GO" id="GO:0003723">
    <property type="term" value="F:RNA binding"/>
    <property type="evidence" value="ECO:0007669"/>
    <property type="project" value="UniProtKB-UniRule"/>
</dbReference>
<dbReference type="InterPro" id="IPR004088">
    <property type="entry name" value="KH_dom_type_1"/>
</dbReference>
<evidence type="ECO:0000256" key="3">
    <source>
        <dbReference type="ARBA" id="ARBA00022490"/>
    </source>
</evidence>
<dbReference type="InterPro" id="IPR020568">
    <property type="entry name" value="Ribosomal_Su5_D2-typ_SF"/>
</dbReference>
<keyword evidence="3" id="KW-0963">Cytoplasm</keyword>
<feature type="region of interest" description="Disordered" evidence="11">
    <location>
        <begin position="517"/>
        <end position="571"/>
    </location>
</feature>
<evidence type="ECO:0000256" key="5">
    <source>
        <dbReference type="ARBA" id="ARBA00022695"/>
    </source>
</evidence>
<accession>A0A7V0T471</accession>
<dbReference type="SUPFAM" id="SSF54211">
    <property type="entry name" value="Ribosomal protein S5 domain 2-like"/>
    <property type="match status" value="1"/>
</dbReference>
<dbReference type="InterPro" id="IPR036612">
    <property type="entry name" value="KH_dom_type_1_sf"/>
</dbReference>
<dbReference type="GO" id="GO:0006402">
    <property type="term" value="P:mRNA catabolic process"/>
    <property type="evidence" value="ECO:0007669"/>
    <property type="project" value="UniProtKB-UniRule"/>
</dbReference>
<comment type="similarity">
    <text evidence="1">Belongs to the polyribonucleotide nucleotidyltransferase family.</text>
</comment>
<dbReference type="PROSITE" id="PS50084">
    <property type="entry name" value="KH_TYPE_1"/>
    <property type="match status" value="1"/>
</dbReference>
<evidence type="ECO:0000256" key="8">
    <source>
        <dbReference type="ARBA" id="ARBA00022884"/>
    </source>
</evidence>
<dbReference type="GO" id="GO:0005829">
    <property type="term" value="C:cytosol"/>
    <property type="evidence" value="ECO:0007669"/>
    <property type="project" value="TreeGrafter"/>
</dbReference>
<dbReference type="CDD" id="cd11364">
    <property type="entry name" value="RNase_PH_PNPase_2"/>
    <property type="match status" value="1"/>
</dbReference>
<dbReference type="SUPFAM" id="SSF55666">
    <property type="entry name" value="Ribonuclease PH domain 2-like"/>
    <property type="match status" value="2"/>
</dbReference>
<dbReference type="SMART" id="SM00322">
    <property type="entry name" value="KH"/>
    <property type="match status" value="1"/>
</dbReference>
<proteinExistence type="inferred from homology"/>
<dbReference type="SUPFAM" id="SSF54791">
    <property type="entry name" value="Eukaryotic type KH-domain (KH-domain type I)"/>
    <property type="match status" value="1"/>
</dbReference>
<dbReference type="PANTHER" id="PTHR11252">
    <property type="entry name" value="POLYRIBONUCLEOTIDE NUCLEOTIDYLTRANSFERASE"/>
    <property type="match status" value="1"/>
</dbReference>
<feature type="non-terminal residue" evidence="13">
    <location>
        <position position="1"/>
    </location>
</feature>
<dbReference type="SUPFAM" id="SSF46915">
    <property type="entry name" value="Polynucleotide phosphorylase/guanosine pentaphosphate synthase (PNPase/GPSI), domain 3"/>
    <property type="match status" value="1"/>
</dbReference>
<dbReference type="PROSITE" id="PS50126">
    <property type="entry name" value="S1"/>
    <property type="match status" value="1"/>
</dbReference>
<dbReference type="InterPro" id="IPR036456">
    <property type="entry name" value="PNPase_PH_RNA-bd_sf"/>
</dbReference>
<dbReference type="GO" id="GO:0046872">
    <property type="term" value="F:metal ion binding"/>
    <property type="evidence" value="ECO:0007669"/>
    <property type="project" value="UniProtKB-KW"/>
</dbReference>
<name>A0A7V0T471_UNCW3</name>
<evidence type="ECO:0000256" key="6">
    <source>
        <dbReference type="ARBA" id="ARBA00022723"/>
    </source>
</evidence>
<dbReference type="Pfam" id="PF00575">
    <property type="entry name" value="S1"/>
    <property type="match status" value="1"/>
</dbReference>
<dbReference type="GO" id="GO:0004654">
    <property type="term" value="F:polyribonucleotide nucleotidyltransferase activity"/>
    <property type="evidence" value="ECO:0007669"/>
    <property type="project" value="UniProtKB-UniRule"/>
</dbReference>
<dbReference type="InterPro" id="IPR012340">
    <property type="entry name" value="NA-bd_OB-fold"/>
</dbReference>
<dbReference type="FunFam" id="3.30.1370.10:FF:000001">
    <property type="entry name" value="Polyribonucleotide nucleotidyltransferase"/>
    <property type="match status" value="1"/>
</dbReference>
<dbReference type="AlphaFoldDB" id="A0A7V0T471"/>
<keyword evidence="8 10" id="KW-0694">RNA-binding</keyword>
<evidence type="ECO:0000256" key="1">
    <source>
        <dbReference type="ARBA" id="ARBA00007404"/>
    </source>
</evidence>
<dbReference type="NCBIfam" id="TIGR03591">
    <property type="entry name" value="polynuc_phos"/>
    <property type="match status" value="1"/>
</dbReference>
<evidence type="ECO:0000256" key="9">
    <source>
        <dbReference type="NCBIfam" id="TIGR03591"/>
    </source>
</evidence>
<dbReference type="Pfam" id="PF01138">
    <property type="entry name" value="RNase_PH"/>
    <property type="match status" value="1"/>
</dbReference>
<reference evidence="13" key="1">
    <citation type="journal article" date="2020" name="mSystems">
        <title>Genome- and Community-Level Interaction Insights into Carbon Utilization and Element Cycling Functions of Hydrothermarchaeota in Hydrothermal Sediment.</title>
        <authorList>
            <person name="Zhou Z."/>
            <person name="Liu Y."/>
            <person name="Xu W."/>
            <person name="Pan J."/>
            <person name="Luo Z.H."/>
            <person name="Li M."/>
        </authorList>
    </citation>
    <scope>NUCLEOTIDE SEQUENCE [LARGE SCALE GENOMIC DNA]</scope>
    <source>
        <strain evidence="13">SpSt-1182</strain>
    </source>
</reference>
<sequence length="571" mass="63015">DLIMMIAGEAKGISHDDLDRAVEMAMPHIRTTLDMQFELVGKVGKPKIKPEKPNVPPELEAAVRERAEAKVRELNRTEDKQERQRGLDELKLALVNELTVSPDGETPAPFPNAKGPVTEALDALVGRDVRRMAIEENRRLDGRGFDVVRPITCEVGVLPRAHGSALFTRGQTQSICAATLGTKQDEQVVDDVELEVEEKKRFMLHYNFPPFSVGEVRFLRGPSRRDVGHGDLAEKALEAVVPTEEDFPYTIRLVSYILESNGSSSMASACAGSLALMDAGIPVKDAVAGMAMGLIKEGDKYRILTDILGAEDHFGDMDFKVTGTRDAITAIQLDLKLPGVSWPLLREAVVKATEARRQVLDVMEKTIAAPRPELSRYAPRIISIAIDKEKIGTVIGPGGKMIRRITEETGATIDIEDDGTVTIASNKADALDKAKAWVESLVAEAEVGRVYEGTVTRLMNFGAFVEILPGKEGLVHISQLAPERIRAVEDAVKVGDKVWVKVVEVDDLGRVNLSRRKAMEERGEIPPSDDDGIAKRPPRRDGDRRDSGRDRDRRGSRDRDRGSRDRRPPRR</sequence>
<dbReference type="FunFam" id="3.30.230.70:FF:000002">
    <property type="entry name" value="Polyribonucleotide nucleotidyltransferase"/>
    <property type="match status" value="1"/>
</dbReference>
<comment type="caution">
    <text evidence="13">The sequence shown here is derived from an EMBL/GenBank/DDBJ whole genome shotgun (WGS) entry which is preliminary data.</text>
</comment>
<evidence type="ECO:0000259" key="12">
    <source>
        <dbReference type="PROSITE" id="PS50126"/>
    </source>
</evidence>
<feature type="domain" description="S1 motif" evidence="12">
    <location>
        <begin position="448"/>
        <end position="516"/>
    </location>
</feature>
<dbReference type="CDD" id="cd02393">
    <property type="entry name" value="KH-I_PNPase"/>
    <property type="match status" value="1"/>
</dbReference>
<dbReference type="InterPro" id="IPR027408">
    <property type="entry name" value="PNPase/RNase_PH_dom_sf"/>
</dbReference>
<dbReference type="SUPFAM" id="SSF50249">
    <property type="entry name" value="Nucleic acid-binding proteins"/>
    <property type="match status" value="1"/>
</dbReference>
<evidence type="ECO:0000313" key="13">
    <source>
        <dbReference type="EMBL" id="HDQ98867.1"/>
    </source>
</evidence>
<dbReference type="FunFam" id="2.40.50.140:FF:000023">
    <property type="entry name" value="Polyribonucleotide nucleotidyltransferase"/>
    <property type="match status" value="1"/>
</dbReference>
<evidence type="ECO:0000256" key="2">
    <source>
        <dbReference type="ARBA" id="ARBA00012416"/>
    </source>
</evidence>
<dbReference type="Pfam" id="PF00013">
    <property type="entry name" value="KH_1"/>
    <property type="match status" value="1"/>
</dbReference>
<keyword evidence="4 13" id="KW-0808">Transferase</keyword>
<dbReference type="Gene3D" id="3.30.1370.10">
    <property type="entry name" value="K Homology domain, type 1"/>
    <property type="match status" value="1"/>
</dbReference>
<gene>
    <name evidence="13" type="primary">pnp</name>
    <name evidence="13" type="ORF">ENN51_01070</name>
</gene>
<dbReference type="InterPro" id="IPR012162">
    <property type="entry name" value="PNPase"/>
</dbReference>
<evidence type="ECO:0000256" key="7">
    <source>
        <dbReference type="ARBA" id="ARBA00022842"/>
    </source>
</evidence>
<dbReference type="Proteomes" id="UP000885672">
    <property type="component" value="Unassembled WGS sequence"/>
</dbReference>
<organism evidence="13">
    <name type="scientific">candidate division WOR-3 bacterium</name>
    <dbReference type="NCBI Taxonomy" id="2052148"/>
    <lineage>
        <taxon>Bacteria</taxon>
        <taxon>Bacteria division WOR-3</taxon>
    </lineage>
</organism>
<dbReference type="GO" id="GO:0006396">
    <property type="term" value="P:RNA processing"/>
    <property type="evidence" value="ECO:0007669"/>
    <property type="project" value="InterPro"/>
</dbReference>
<dbReference type="PANTHER" id="PTHR11252:SF0">
    <property type="entry name" value="POLYRIBONUCLEOTIDE NUCLEOTIDYLTRANSFERASE 1, MITOCHONDRIAL"/>
    <property type="match status" value="1"/>
</dbReference>
<dbReference type="Pfam" id="PF03726">
    <property type="entry name" value="PNPase"/>
    <property type="match status" value="1"/>
</dbReference>
<dbReference type="InterPro" id="IPR001247">
    <property type="entry name" value="ExoRNase_PH_dom1"/>
</dbReference>
<dbReference type="SMART" id="SM00316">
    <property type="entry name" value="S1"/>
    <property type="match status" value="1"/>
</dbReference>
<dbReference type="GO" id="GO:0000175">
    <property type="term" value="F:3'-5'-RNA exonuclease activity"/>
    <property type="evidence" value="ECO:0007669"/>
    <property type="project" value="TreeGrafter"/>
</dbReference>
<evidence type="ECO:0000256" key="10">
    <source>
        <dbReference type="PROSITE-ProRule" id="PRU00117"/>
    </source>
</evidence>
<keyword evidence="5 13" id="KW-0548">Nucleotidyltransferase</keyword>
<dbReference type="InterPro" id="IPR003029">
    <property type="entry name" value="S1_domain"/>
</dbReference>
<dbReference type="Gene3D" id="2.40.50.140">
    <property type="entry name" value="Nucleic acid-binding proteins"/>
    <property type="match status" value="1"/>
</dbReference>
<dbReference type="NCBIfam" id="NF008805">
    <property type="entry name" value="PRK11824.1"/>
    <property type="match status" value="1"/>
</dbReference>
<dbReference type="CDD" id="cd04472">
    <property type="entry name" value="S1_PNPase"/>
    <property type="match status" value="1"/>
</dbReference>
<keyword evidence="6" id="KW-0479">Metal-binding</keyword>
<dbReference type="InterPro" id="IPR004087">
    <property type="entry name" value="KH_dom"/>
</dbReference>
<protein>
    <recommendedName>
        <fullName evidence="2 9">Polyribonucleotide nucleotidyltransferase</fullName>
        <ecNumber evidence="2 9">2.7.7.8</ecNumber>
    </recommendedName>
</protein>
<dbReference type="Gene3D" id="3.30.230.70">
    <property type="entry name" value="GHMP Kinase, N-terminal domain"/>
    <property type="match status" value="1"/>
</dbReference>
<evidence type="ECO:0000256" key="4">
    <source>
        <dbReference type="ARBA" id="ARBA00022679"/>
    </source>
</evidence>
<keyword evidence="7" id="KW-0460">Magnesium</keyword>
<dbReference type="InterPro" id="IPR015848">
    <property type="entry name" value="PNPase_PH_RNA-bd_bac/org-type"/>
</dbReference>
<evidence type="ECO:0000256" key="11">
    <source>
        <dbReference type="SAM" id="MobiDB-lite"/>
    </source>
</evidence>